<dbReference type="AlphaFoldDB" id="A0A9I9DH82"/>
<dbReference type="Gramene" id="MELO3C018354.2.1">
    <property type="protein sequence ID" value="MELO3C018354.2.1"/>
    <property type="gene ID" value="MELO3C018354.2"/>
</dbReference>
<organism evidence="1">
    <name type="scientific">Cucumis melo</name>
    <name type="common">Muskmelon</name>
    <dbReference type="NCBI Taxonomy" id="3656"/>
    <lineage>
        <taxon>Eukaryota</taxon>
        <taxon>Viridiplantae</taxon>
        <taxon>Streptophyta</taxon>
        <taxon>Embryophyta</taxon>
        <taxon>Tracheophyta</taxon>
        <taxon>Spermatophyta</taxon>
        <taxon>Magnoliopsida</taxon>
        <taxon>eudicotyledons</taxon>
        <taxon>Gunneridae</taxon>
        <taxon>Pentapetalae</taxon>
        <taxon>rosids</taxon>
        <taxon>fabids</taxon>
        <taxon>Cucurbitales</taxon>
        <taxon>Cucurbitaceae</taxon>
        <taxon>Benincaseae</taxon>
        <taxon>Cucumis</taxon>
    </lineage>
</organism>
<reference evidence="1" key="1">
    <citation type="submission" date="2023-03" db="UniProtKB">
        <authorList>
            <consortium name="EnsemblPlants"/>
        </authorList>
    </citation>
    <scope>IDENTIFICATION</scope>
</reference>
<sequence length="50" mass="5525">MAMLSGKDGLRLCVEINMQGWSMCSTTSTRHVTVMRVGCAARTHATPLWE</sequence>
<dbReference type="EnsemblPlants" id="MELO3C018354.2.1">
    <property type="protein sequence ID" value="MELO3C018354.2.1"/>
    <property type="gene ID" value="MELO3C018354.2"/>
</dbReference>
<evidence type="ECO:0000313" key="1">
    <source>
        <dbReference type="EnsemblPlants" id="MELO3C018354.2.1"/>
    </source>
</evidence>
<protein>
    <submittedName>
        <fullName evidence="1">Uncharacterized protein</fullName>
    </submittedName>
</protein>
<proteinExistence type="predicted"/>
<name>A0A9I9DH82_CUCME</name>
<accession>A0A9I9DH82</accession>